<evidence type="ECO:0000256" key="6">
    <source>
        <dbReference type="SAM" id="Coils"/>
    </source>
</evidence>
<dbReference type="PROSITE" id="PS50893">
    <property type="entry name" value="ABC_TRANSPORTER_2"/>
    <property type="match status" value="2"/>
</dbReference>
<dbReference type="Proteomes" id="UP000537126">
    <property type="component" value="Unassembled WGS sequence"/>
</dbReference>
<dbReference type="InterPro" id="IPR003593">
    <property type="entry name" value="AAA+_ATPase"/>
</dbReference>
<dbReference type="FunFam" id="3.40.50.300:FF:000309">
    <property type="entry name" value="ABC transporter ATP-binding protein"/>
    <property type="match status" value="1"/>
</dbReference>
<protein>
    <submittedName>
        <fullName evidence="8">ATP-binding cassette subfamily F protein 3</fullName>
    </submittedName>
</protein>
<dbReference type="FunFam" id="3.40.50.300:FF:000011">
    <property type="entry name" value="Putative ABC transporter ATP-binding component"/>
    <property type="match status" value="1"/>
</dbReference>
<dbReference type="InterPro" id="IPR032781">
    <property type="entry name" value="ABC_tran_Xtn"/>
</dbReference>
<dbReference type="SMART" id="SM00382">
    <property type="entry name" value="AAA"/>
    <property type="match status" value="2"/>
</dbReference>
<keyword evidence="2" id="KW-0547">Nucleotide-binding</keyword>
<dbReference type="AlphaFoldDB" id="A0A846MRN5"/>
<feature type="domain" description="ABC transporter" evidence="7">
    <location>
        <begin position="323"/>
        <end position="536"/>
    </location>
</feature>
<keyword evidence="3 8" id="KW-0067">ATP-binding</keyword>
<feature type="domain" description="ABC transporter" evidence="7">
    <location>
        <begin position="2"/>
        <end position="255"/>
    </location>
</feature>
<keyword evidence="6" id="KW-0175">Coiled coil</keyword>
<dbReference type="Pfam" id="PF00005">
    <property type="entry name" value="ABC_tran"/>
    <property type="match status" value="2"/>
</dbReference>
<evidence type="ECO:0000256" key="2">
    <source>
        <dbReference type="ARBA" id="ARBA00022741"/>
    </source>
</evidence>
<proteinExistence type="inferred from homology"/>
<dbReference type="PANTHER" id="PTHR42855:SF2">
    <property type="entry name" value="DRUG RESISTANCE ABC TRANSPORTER,ATP-BINDING PROTEIN"/>
    <property type="match status" value="1"/>
</dbReference>
<dbReference type="SUPFAM" id="SSF52540">
    <property type="entry name" value="P-loop containing nucleoside triphosphate hydrolases"/>
    <property type="match status" value="2"/>
</dbReference>
<dbReference type="InterPro" id="IPR027417">
    <property type="entry name" value="P-loop_NTPase"/>
</dbReference>
<evidence type="ECO:0000313" key="9">
    <source>
        <dbReference type="Proteomes" id="UP000537126"/>
    </source>
</evidence>
<dbReference type="InterPro" id="IPR017871">
    <property type="entry name" value="ABC_transporter-like_CS"/>
</dbReference>
<dbReference type="InterPro" id="IPR003439">
    <property type="entry name" value="ABC_transporter-like_ATP-bd"/>
</dbReference>
<dbReference type="CDD" id="cd03221">
    <property type="entry name" value="ABCF_EF-3"/>
    <property type="match status" value="2"/>
</dbReference>
<gene>
    <name evidence="8" type="ORF">FHS56_001759</name>
</gene>
<dbReference type="GO" id="GO:0005524">
    <property type="term" value="F:ATP binding"/>
    <property type="evidence" value="ECO:0007669"/>
    <property type="project" value="UniProtKB-KW"/>
</dbReference>
<feature type="coiled-coil region" evidence="6">
    <location>
        <begin position="562"/>
        <end position="650"/>
    </location>
</feature>
<reference evidence="8 9" key="1">
    <citation type="submission" date="2020-03" db="EMBL/GenBank/DDBJ databases">
        <title>Genomic Encyclopedia of Type Strains, Phase IV (KMG-IV): sequencing the most valuable type-strain genomes for metagenomic binning, comparative biology and taxonomic classification.</title>
        <authorList>
            <person name="Goeker M."/>
        </authorList>
    </citation>
    <scope>NUCLEOTIDE SEQUENCE [LARGE SCALE GENOMIC DNA]</scope>
    <source>
        <strain evidence="8 9">DSM 5718</strain>
    </source>
</reference>
<dbReference type="GO" id="GO:0016887">
    <property type="term" value="F:ATP hydrolysis activity"/>
    <property type="evidence" value="ECO:0007669"/>
    <property type="project" value="InterPro"/>
</dbReference>
<evidence type="ECO:0000256" key="1">
    <source>
        <dbReference type="ARBA" id="ARBA00022737"/>
    </source>
</evidence>
<name>A0A846MRN5_9BACT</name>
<dbReference type="Gene3D" id="3.40.50.300">
    <property type="entry name" value="P-loop containing nucleotide triphosphate hydrolases"/>
    <property type="match status" value="2"/>
</dbReference>
<keyword evidence="9" id="KW-1185">Reference proteome</keyword>
<dbReference type="NCBIfam" id="NF000355">
    <property type="entry name" value="ribo_prot_ABC_F"/>
    <property type="match status" value="1"/>
</dbReference>
<dbReference type="Gene3D" id="1.10.287.380">
    <property type="entry name" value="Valyl-tRNA synthetase, C-terminal domain"/>
    <property type="match status" value="1"/>
</dbReference>
<dbReference type="Pfam" id="PF16326">
    <property type="entry name" value="ABC_tran_CTD"/>
    <property type="match status" value="1"/>
</dbReference>
<dbReference type="InterPro" id="IPR051309">
    <property type="entry name" value="ABCF_ATPase"/>
</dbReference>
<comment type="similarity">
    <text evidence="5">Belongs to the ABC transporter superfamily. ABCF family. Uup subfamily.</text>
</comment>
<dbReference type="EMBL" id="JAASRN010000002">
    <property type="protein sequence ID" value="NIK74246.1"/>
    <property type="molecule type" value="Genomic_DNA"/>
</dbReference>
<dbReference type="GO" id="GO:0003677">
    <property type="term" value="F:DNA binding"/>
    <property type="evidence" value="ECO:0007669"/>
    <property type="project" value="InterPro"/>
</dbReference>
<evidence type="ECO:0000313" key="8">
    <source>
        <dbReference type="EMBL" id="NIK74246.1"/>
    </source>
</evidence>
<dbReference type="RefSeq" id="WP_166919745.1">
    <property type="nucleotide sequence ID" value="NZ_JAASRN010000002.1"/>
</dbReference>
<dbReference type="PROSITE" id="PS00211">
    <property type="entry name" value="ABC_TRANSPORTER_1"/>
    <property type="match status" value="2"/>
</dbReference>
<comment type="catalytic activity">
    <reaction evidence="4">
        <text>ATP + H2O = ADP + phosphate + H(+)</text>
        <dbReference type="Rhea" id="RHEA:13065"/>
        <dbReference type="ChEBI" id="CHEBI:15377"/>
        <dbReference type="ChEBI" id="CHEBI:15378"/>
        <dbReference type="ChEBI" id="CHEBI:30616"/>
        <dbReference type="ChEBI" id="CHEBI:43474"/>
        <dbReference type="ChEBI" id="CHEBI:456216"/>
    </reaction>
</comment>
<dbReference type="InterPro" id="IPR037118">
    <property type="entry name" value="Val-tRNA_synth_C_sf"/>
</dbReference>
<organism evidence="8 9">
    <name type="scientific">Thermonema lapsum</name>
    <dbReference type="NCBI Taxonomy" id="28195"/>
    <lineage>
        <taxon>Bacteria</taxon>
        <taxon>Pseudomonadati</taxon>
        <taxon>Bacteroidota</taxon>
        <taxon>Cytophagia</taxon>
        <taxon>Cytophagales</taxon>
        <taxon>Thermonemataceae</taxon>
        <taxon>Thermonema</taxon>
    </lineage>
</organism>
<accession>A0A846MRN5</accession>
<evidence type="ECO:0000256" key="4">
    <source>
        <dbReference type="ARBA" id="ARBA00049360"/>
    </source>
</evidence>
<dbReference type="Pfam" id="PF12848">
    <property type="entry name" value="ABC_tran_Xtn"/>
    <property type="match status" value="1"/>
</dbReference>
<dbReference type="PANTHER" id="PTHR42855">
    <property type="entry name" value="ABC TRANSPORTER ATP-BINDING SUBUNIT"/>
    <property type="match status" value="1"/>
</dbReference>
<evidence type="ECO:0000256" key="3">
    <source>
        <dbReference type="ARBA" id="ARBA00022840"/>
    </source>
</evidence>
<evidence type="ECO:0000256" key="5">
    <source>
        <dbReference type="ARBA" id="ARBA00061478"/>
    </source>
</evidence>
<keyword evidence="1" id="KW-0677">Repeat</keyword>
<comment type="caution">
    <text evidence="8">The sequence shown here is derived from an EMBL/GenBank/DDBJ whole genome shotgun (WGS) entry which is preliminary data.</text>
</comment>
<evidence type="ECO:0000259" key="7">
    <source>
        <dbReference type="PROSITE" id="PS50893"/>
    </source>
</evidence>
<dbReference type="InterPro" id="IPR032524">
    <property type="entry name" value="ABC_tran_C"/>
</dbReference>
<sequence length="650" mass="74711">MLNIQDLSYYIGDRVLYDKVSLHVGERDRIGLIGVNGAGKSTLLRLIAGEYTPAAGTITKPSDYTIGFLNQDMLSLESHKPIREVALEAFAEVWQIEARIKQLTQELAEDYTEDKVQELTQLQARFEAMEGYRLPAQAEAILEGLGFKTEDLQRPLSIFSGGWRMRVMLAKLLLQKPSLLMLDEPTNHLDLPSIQWLEQYLLQYPGAMIVVSHDRYFLNRLVNRIVEVRQGKLEIYEGNYDFYEKEKATRRALQMAAYENQQEKIKQTERFIERFRAKATKARQVQSKIKMLERMERIELPENEQETIRLKFPIARTPGKELICLKQISKRFGDLRLLENTDATVYRGDRIALIGANGKGKSTLLRILAGTEPCEGIREVGHQVDIAYYAQHQIEALNLNNDILSEMVRSCPQKTESYLRSLLGGFLFHGDDVFKKISVLSGGERARVALAKVLSSEANLLLLDEPTNHLDIPSVNVLIDALQEYEGSYVAVSHDRHFLQAIANKVWYIDNGKIKEFLGTYQEFEEWYAEEWLRALATAQANAVAQTQTPAVSSNQERRQRLKELQREWRRCQKTIEQLEAHLMALEEEQKQIEMQMAQPAFYNDATQVVAVQQHYEQLKKTIDDLMAQWEAQIQELEALESQIQNLKGD</sequence>